<proteinExistence type="predicted"/>
<evidence type="ECO:0000313" key="2">
    <source>
        <dbReference type="Proteomes" id="UP000316093"/>
    </source>
</evidence>
<sequence>MVAALFFMMAGCVQSVSKPAVERRGVRFDAAHFKWHAFYSECGQTLGCTVLYANRVQRRDDDKVMTGRLREDVLTRTPSVEIGIRNFPDPAVVTWTSKDGTNHREVVDIRQIFRDEVVMHRVPSSDVDGVTESPVILLIVDDRTIRIYMKVRVRLKYEEVVGNPYSKYRDELTLAFQKTY</sequence>
<dbReference type="RefSeq" id="WP_139984591.1">
    <property type="nucleotide sequence ID" value="NZ_CP041046.1"/>
</dbReference>
<dbReference type="EMBL" id="CP041046">
    <property type="protein sequence ID" value="QDE40666.1"/>
    <property type="molecule type" value="Genomic_DNA"/>
</dbReference>
<evidence type="ECO:0000313" key="1">
    <source>
        <dbReference type="EMBL" id="QDE40666.1"/>
    </source>
</evidence>
<name>A0A4Y5Z6T9_9GAMM</name>
<dbReference type="Proteomes" id="UP000316093">
    <property type="component" value="Chromosome"/>
</dbReference>
<gene>
    <name evidence="1" type="ORF">FIV34_16355</name>
</gene>
<accession>A0A4Y5Z6T9</accession>
<dbReference type="KEGG" id="lpy:FIV34_16355"/>
<organism evidence="1 2">
    <name type="scientific">Luteibacter pinisoli</name>
    <dbReference type="NCBI Taxonomy" id="2589080"/>
    <lineage>
        <taxon>Bacteria</taxon>
        <taxon>Pseudomonadati</taxon>
        <taxon>Pseudomonadota</taxon>
        <taxon>Gammaproteobacteria</taxon>
        <taxon>Lysobacterales</taxon>
        <taxon>Rhodanobacteraceae</taxon>
        <taxon>Luteibacter</taxon>
    </lineage>
</organism>
<reference evidence="1 2" key="1">
    <citation type="submission" date="2019-06" db="EMBL/GenBank/DDBJ databases">
        <title>A complete genome sequence for Luteibacter pinisoli MAH-14.</title>
        <authorList>
            <person name="Baltrus D.A."/>
        </authorList>
    </citation>
    <scope>NUCLEOTIDE SEQUENCE [LARGE SCALE GENOMIC DNA]</scope>
    <source>
        <strain evidence="1 2">MAH-14</strain>
    </source>
</reference>
<dbReference type="AlphaFoldDB" id="A0A4Y5Z6T9"/>
<protein>
    <submittedName>
        <fullName evidence="1">Uncharacterized protein</fullName>
    </submittedName>
</protein>
<keyword evidence="2" id="KW-1185">Reference proteome</keyword>
<dbReference type="OrthoDB" id="6002199at2"/>